<dbReference type="InterPro" id="IPR004358">
    <property type="entry name" value="Sig_transdc_His_kin-like_C"/>
</dbReference>
<dbReference type="GO" id="GO:0000155">
    <property type="term" value="F:phosphorelay sensor kinase activity"/>
    <property type="evidence" value="ECO:0007669"/>
    <property type="project" value="InterPro"/>
</dbReference>
<dbReference type="SMART" id="SM00387">
    <property type="entry name" value="HATPase_c"/>
    <property type="match status" value="1"/>
</dbReference>
<keyword evidence="7" id="KW-0812">Transmembrane</keyword>
<evidence type="ECO:0000256" key="7">
    <source>
        <dbReference type="SAM" id="Phobius"/>
    </source>
</evidence>
<feature type="transmembrane region" description="Helical" evidence="7">
    <location>
        <begin position="245"/>
        <end position="268"/>
    </location>
</feature>
<organism evidence="9 10">
    <name type="scientific">Yersinia frederiksenii</name>
    <dbReference type="NCBI Taxonomy" id="29484"/>
    <lineage>
        <taxon>Bacteria</taxon>
        <taxon>Pseudomonadati</taxon>
        <taxon>Pseudomonadota</taxon>
        <taxon>Gammaproteobacteria</taxon>
        <taxon>Enterobacterales</taxon>
        <taxon>Yersiniaceae</taxon>
        <taxon>Yersinia</taxon>
    </lineage>
</organism>
<dbReference type="RefSeq" id="WP_004711414.1">
    <property type="nucleotide sequence ID" value="NZ_CP023964.1"/>
</dbReference>
<dbReference type="OrthoDB" id="9804645at2"/>
<dbReference type="SUPFAM" id="SSF55874">
    <property type="entry name" value="ATPase domain of HSP90 chaperone/DNA topoisomerase II/histidine kinase"/>
    <property type="match status" value="1"/>
</dbReference>
<name>A0A380PXF2_YERFR</name>
<protein>
    <recommendedName>
        <fullName evidence="2">histidine kinase</fullName>
        <ecNumber evidence="2">2.7.13.3</ecNumber>
    </recommendedName>
</protein>
<dbReference type="Proteomes" id="UP000254835">
    <property type="component" value="Unassembled WGS sequence"/>
</dbReference>
<comment type="catalytic activity">
    <reaction evidence="1">
        <text>ATP + protein L-histidine = ADP + protein N-phospho-L-histidine.</text>
        <dbReference type="EC" id="2.7.13.3"/>
    </reaction>
</comment>
<evidence type="ECO:0000259" key="8">
    <source>
        <dbReference type="PROSITE" id="PS50109"/>
    </source>
</evidence>
<dbReference type="CDD" id="cd00082">
    <property type="entry name" value="HisKA"/>
    <property type="match status" value="1"/>
</dbReference>
<dbReference type="PROSITE" id="PS50109">
    <property type="entry name" value="HIS_KIN"/>
    <property type="match status" value="1"/>
</dbReference>
<keyword evidence="5 9" id="KW-0418">Kinase</keyword>
<dbReference type="PRINTS" id="PR00344">
    <property type="entry name" value="BCTRLSENSOR"/>
</dbReference>
<proteinExistence type="predicted"/>
<evidence type="ECO:0000256" key="3">
    <source>
        <dbReference type="ARBA" id="ARBA00022553"/>
    </source>
</evidence>
<dbReference type="EC" id="2.7.13.3" evidence="2"/>
<keyword evidence="6" id="KW-0902">Two-component regulatory system</keyword>
<dbReference type="InterPro" id="IPR005467">
    <property type="entry name" value="His_kinase_dom"/>
</dbReference>
<dbReference type="InterPro" id="IPR003594">
    <property type="entry name" value="HATPase_dom"/>
</dbReference>
<reference evidence="9 10" key="1">
    <citation type="submission" date="2018-06" db="EMBL/GenBank/DDBJ databases">
        <authorList>
            <consortium name="Pathogen Informatics"/>
            <person name="Doyle S."/>
        </authorList>
    </citation>
    <scope>NUCLEOTIDE SEQUENCE [LARGE SCALE GENOMIC DNA]</scope>
    <source>
        <strain evidence="9 10">NCTC11470</strain>
    </source>
</reference>
<keyword evidence="4 9" id="KW-0808">Transferase</keyword>
<keyword evidence="7" id="KW-1133">Transmembrane helix</keyword>
<gene>
    <name evidence="9" type="primary">yycG</name>
    <name evidence="9" type="ORF">NCTC11470_03374</name>
</gene>
<dbReference type="GeneID" id="57904607"/>
<dbReference type="SMART" id="SM00388">
    <property type="entry name" value="HisKA"/>
    <property type="match status" value="1"/>
</dbReference>
<evidence type="ECO:0000256" key="2">
    <source>
        <dbReference type="ARBA" id="ARBA00012438"/>
    </source>
</evidence>
<evidence type="ECO:0000256" key="5">
    <source>
        <dbReference type="ARBA" id="ARBA00022777"/>
    </source>
</evidence>
<dbReference type="Gene3D" id="1.10.287.130">
    <property type="match status" value="1"/>
</dbReference>
<dbReference type="InterPro" id="IPR003661">
    <property type="entry name" value="HisK_dim/P_dom"/>
</dbReference>
<feature type="domain" description="Histidine kinase" evidence="8">
    <location>
        <begin position="287"/>
        <end position="502"/>
    </location>
</feature>
<dbReference type="InterPro" id="IPR036097">
    <property type="entry name" value="HisK_dim/P_sf"/>
</dbReference>
<dbReference type="InterPro" id="IPR050736">
    <property type="entry name" value="Sensor_HK_Regulatory"/>
</dbReference>
<evidence type="ECO:0000313" key="9">
    <source>
        <dbReference type="EMBL" id="SUP78260.1"/>
    </source>
</evidence>
<dbReference type="SUPFAM" id="SSF47384">
    <property type="entry name" value="Homodimeric domain of signal transducing histidine kinase"/>
    <property type="match status" value="1"/>
</dbReference>
<keyword evidence="7" id="KW-0472">Membrane</keyword>
<sequence>MKSSKSLFLFTFITLVIFSAIAYFGYRTLTHETLLRHYQNQRLAQSHTEQVSTFILALLNQNAVRLGSIASYINLDSKTLNALVAQESSIDALFVLKKNQLLFPNAEFALTEKEKSWVQAITSIVQDPSLLYSHHFTDEQTQPTSGWYLSRDSSDPLLIYWQQQGSHVVGFKVSYVKLLSDVINSLDFDYAPNTLQVLDDGRLLYQSDYQTLASDRVALNSQHLPYPLSAWQIDYYAKAVNSTPLYLWGGLMLGLLMVIIGLAMLYLYREYTRQLRLAQQQVSFVGQVSHELKTPLTNISLYAEMLQELQPEESPPSSPSQRYLAVILNESQRLSRLIQNILSFTNAPKVHLQPVMLRPLLNNIYHAFTPAFAAKDMELVLIVNGDIHLTTDVDRLTQIISNFLSNAEKYAAQGKRVELMAEQSDSMVLIRVQDYGSGIAAKELRAIFQPFYRVKSHITEGVSGTGIGLTIARQLATSLQGEILVSSDPTGSCFTLKLPITPYEKANIGKEPST</sequence>
<dbReference type="Gene3D" id="3.30.565.10">
    <property type="entry name" value="Histidine kinase-like ATPase, C-terminal domain"/>
    <property type="match status" value="1"/>
</dbReference>
<accession>A0A380PXF2</accession>
<dbReference type="EMBL" id="UHJA01000001">
    <property type="protein sequence ID" value="SUP78260.1"/>
    <property type="molecule type" value="Genomic_DNA"/>
</dbReference>
<evidence type="ECO:0000256" key="4">
    <source>
        <dbReference type="ARBA" id="ARBA00022679"/>
    </source>
</evidence>
<evidence type="ECO:0000256" key="1">
    <source>
        <dbReference type="ARBA" id="ARBA00000085"/>
    </source>
</evidence>
<evidence type="ECO:0000313" key="10">
    <source>
        <dbReference type="Proteomes" id="UP000254835"/>
    </source>
</evidence>
<evidence type="ECO:0000256" key="6">
    <source>
        <dbReference type="ARBA" id="ARBA00023012"/>
    </source>
</evidence>
<dbReference type="Pfam" id="PF02518">
    <property type="entry name" value="HATPase_c"/>
    <property type="match status" value="1"/>
</dbReference>
<dbReference type="InterPro" id="IPR036890">
    <property type="entry name" value="HATPase_C_sf"/>
</dbReference>
<dbReference type="PANTHER" id="PTHR43711">
    <property type="entry name" value="TWO-COMPONENT HISTIDINE KINASE"/>
    <property type="match status" value="1"/>
</dbReference>
<dbReference type="Pfam" id="PF00512">
    <property type="entry name" value="HisKA"/>
    <property type="match status" value="1"/>
</dbReference>
<keyword evidence="3" id="KW-0597">Phosphoprotein</keyword>
<dbReference type="PANTHER" id="PTHR43711:SF31">
    <property type="entry name" value="HISTIDINE KINASE"/>
    <property type="match status" value="1"/>
</dbReference>
<dbReference type="AlphaFoldDB" id="A0A380PXF2"/>